<feature type="transmembrane region" description="Helical" evidence="1">
    <location>
        <begin position="204"/>
        <end position="224"/>
    </location>
</feature>
<dbReference type="RefSeq" id="WP_146743965.1">
    <property type="nucleotide sequence ID" value="NZ_UEGI01000002.1"/>
</dbReference>
<gene>
    <name evidence="2" type="ORF">ESU54_05445</name>
</gene>
<feature type="transmembrane region" description="Helical" evidence="1">
    <location>
        <begin position="253"/>
        <end position="270"/>
    </location>
</feature>
<protein>
    <recommendedName>
        <fullName evidence="4">Glycosyltransferase RgtA/B/C/D-like domain-containing protein</fullName>
    </recommendedName>
</protein>
<feature type="transmembrane region" description="Helical" evidence="1">
    <location>
        <begin position="119"/>
        <end position="136"/>
    </location>
</feature>
<comment type="caution">
    <text evidence="2">The sequence shown here is derived from an EMBL/GenBank/DDBJ whole genome shotgun (WGS) entry which is preliminary data.</text>
</comment>
<evidence type="ECO:0000256" key="1">
    <source>
        <dbReference type="SAM" id="Phobius"/>
    </source>
</evidence>
<feature type="transmembrane region" description="Helical" evidence="1">
    <location>
        <begin position="277"/>
        <end position="295"/>
    </location>
</feature>
<evidence type="ECO:0008006" key="4">
    <source>
        <dbReference type="Google" id="ProtNLM"/>
    </source>
</evidence>
<keyword evidence="1" id="KW-1133">Transmembrane helix</keyword>
<feature type="transmembrane region" description="Helical" evidence="1">
    <location>
        <begin position="143"/>
        <end position="160"/>
    </location>
</feature>
<sequence>MGTTLIIGLVIVFKPLHSIKFYGFEYEDSFISAHVASQANLAPFVKDFRTHGCESRVNGECISVSSYTGHYITYSAYLFSVAKILNIKKQYLIHKFGNAILFGLCFLVVFIFYKDDFVGVTFMVVFISSLPVLYVFNSGLIENLSFCLALIFIISLHQYLLKNMKWWLWTALLLLIILVIVKRENLIYLSTLILINPKYLIRKYTFWIFALFLILTQFAINPFYTEGLEASYLGRSTFSVDYFIFQFPTYLKAFFRFDGFFILLIFILLARRPSKKSGILILIWFSFILLYSFHYRGQYAIEAGEITHFESFRYMFNTTPLLIGYMIFGKRNNQMFQKIAFSCIIIGCSVLIFKNIDMLKEFGREEYAEYHSINDKIDALSDRGKRIALHDNFVLISMLNSNSESIDIFSAQKNFLEFHLDQENILINRFDIIDIDAFNNDYEFEEIESLSSKGVKVYSFKECF</sequence>
<name>A0A5C6Z2J4_9FLAO</name>
<keyword evidence="3" id="KW-1185">Reference proteome</keyword>
<evidence type="ECO:0000313" key="2">
    <source>
        <dbReference type="EMBL" id="TXD73915.1"/>
    </source>
</evidence>
<feature type="transmembrane region" description="Helical" evidence="1">
    <location>
        <begin position="96"/>
        <end position="113"/>
    </location>
</feature>
<feature type="transmembrane region" description="Helical" evidence="1">
    <location>
        <begin position="335"/>
        <end position="353"/>
    </location>
</feature>
<reference evidence="2 3" key="1">
    <citation type="submission" date="2019-08" db="EMBL/GenBank/DDBJ databases">
        <title>Genome of Aequorivita antarctica SW49 (type strain).</title>
        <authorList>
            <person name="Bowman J.P."/>
        </authorList>
    </citation>
    <scope>NUCLEOTIDE SEQUENCE [LARGE SCALE GENOMIC DNA]</scope>
    <source>
        <strain evidence="2 3">SW49</strain>
    </source>
</reference>
<keyword evidence="1" id="KW-0472">Membrane</keyword>
<dbReference type="Proteomes" id="UP000321497">
    <property type="component" value="Unassembled WGS sequence"/>
</dbReference>
<evidence type="ECO:0000313" key="3">
    <source>
        <dbReference type="Proteomes" id="UP000321497"/>
    </source>
</evidence>
<dbReference type="AlphaFoldDB" id="A0A5C6Z2J4"/>
<keyword evidence="1" id="KW-0812">Transmembrane</keyword>
<accession>A0A5C6Z2J4</accession>
<feature type="transmembrane region" description="Helical" evidence="1">
    <location>
        <begin position="166"/>
        <end position="183"/>
    </location>
</feature>
<organism evidence="2 3">
    <name type="scientific">Aequorivita antarctica</name>
    <dbReference type="NCBI Taxonomy" id="153266"/>
    <lineage>
        <taxon>Bacteria</taxon>
        <taxon>Pseudomonadati</taxon>
        <taxon>Bacteroidota</taxon>
        <taxon>Flavobacteriia</taxon>
        <taxon>Flavobacteriales</taxon>
        <taxon>Flavobacteriaceae</taxon>
        <taxon>Aequorivita</taxon>
    </lineage>
</organism>
<proteinExistence type="predicted"/>
<dbReference type="EMBL" id="VORT01000003">
    <property type="protein sequence ID" value="TXD73915.1"/>
    <property type="molecule type" value="Genomic_DNA"/>
</dbReference>